<evidence type="ECO:0000313" key="6">
    <source>
        <dbReference type="EMBL" id="VVD00234.1"/>
    </source>
</evidence>
<organism evidence="6 7">
    <name type="scientific">Leptidea sinapis</name>
    <dbReference type="NCBI Taxonomy" id="189913"/>
    <lineage>
        <taxon>Eukaryota</taxon>
        <taxon>Metazoa</taxon>
        <taxon>Ecdysozoa</taxon>
        <taxon>Arthropoda</taxon>
        <taxon>Hexapoda</taxon>
        <taxon>Insecta</taxon>
        <taxon>Pterygota</taxon>
        <taxon>Neoptera</taxon>
        <taxon>Endopterygota</taxon>
        <taxon>Lepidoptera</taxon>
        <taxon>Glossata</taxon>
        <taxon>Ditrysia</taxon>
        <taxon>Papilionoidea</taxon>
        <taxon>Pieridae</taxon>
        <taxon>Dismorphiinae</taxon>
        <taxon>Leptidea</taxon>
    </lineage>
</organism>
<dbReference type="Gene3D" id="3.40.50.2000">
    <property type="entry name" value="Glycogen Phosphorylase B"/>
    <property type="match status" value="2"/>
</dbReference>
<dbReference type="CDD" id="cd03784">
    <property type="entry name" value="GT1_Gtf-like"/>
    <property type="match status" value="1"/>
</dbReference>
<keyword evidence="7" id="KW-1185">Reference proteome</keyword>
<dbReference type="EC" id="2.4.1.17" evidence="5"/>
<comment type="subcellular location">
    <subcellularLocation>
        <location evidence="5">Membrane</location>
        <topology evidence="5">Single-pass membrane protein</topology>
    </subcellularLocation>
</comment>
<dbReference type="InterPro" id="IPR002213">
    <property type="entry name" value="UDP_glucos_trans"/>
</dbReference>
<evidence type="ECO:0000256" key="2">
    <source>
        <dbReference type="ARBA" id="ARBA00022676"/>
    </source>
</evidence>
<dbReference type="FunFam" id="3.40.50.2000:FF:000050">
    <property type="entry name" value="UDP-glucuronosyltransferase"/>
    <property type="match status" value="1"/>
</dbReference>
<gene>
    <name evidence="6" type="ORF">LSINAPIS_LOCUS10917</name>
</gene>
<dbReference type="GO" id="GO:0015020">
    <property type="term" value="F:glucuronosyltransferase activity"/>
    <property type="evidence" value="ECO:0007669"/>
    <property type="project" value="UniProtKB-EC"/>
</dbReference>
<dbReference type="PROSITE" id="PS00375">
    <property type="entry name" value="UDPGT"/>
    <property type="match status" value="1"/>
</dbReference>
<keyword evidence="2 4" id="KW-0328">Glycosyltransferase</keyword>
<accession>A0A5E4QRN2</accession>
<evidence type="ECO:0000256" key="5">
    <source>
        <dbReference type="RuleBase" id="RU362059"/>
    </source>
</evidence>
<dbReference type="EMBL" id="FZQP02004556">
    <property type="protein sequence ID" value="VVD00234.1"/>
    <property type="molecule type" value="Genomic_DNA"/>
</dbReference>
<comment type="similarity">
    <text evidence="1 4">Belongs to the UDP-glycosyltransferase family.</text>
</comment>
<dbReference type="Pfam" id="PF00201">
    <property type="entry name" value="UDPGT"/>
    <property type="match status" value="1"/>
</dbReference>
<proteinExistence type="inferred from homology"/>
<comment type="catalytic activity">
    <reaction evidence="5">
        <text>glucuronate acceptor + UDP-alpha-D-glucuronate = acceptor beta-D-glucuronoside + UDP + H(+)</text>
        <dbReference type="Rhea" id="RHEA:21032"/>
        <dbReference type="ChEBI" id="CHEBI:15378"/>
        <dbReference type="ChEBI" id="CHEBI:58052"/>
        <dbReference type="ChEBI" id="CHEBI:58223"/>
        <dbReference type="ChEBI" id="CHEBI:132367"/>
        <dbReference type="ChEBI" id="CHEBI:132368"/>
        <dbReference type="EC" id="2.4.1.17"/>
    </reaction>
</comment>
<dbReference type="GO" id="GO:0016020">
    <property type="term" value="C:membrane"/>
    <property type="evidence" value="ECO:0007669"/>
    <property type="project" value="UniProtKB-SubCell"/>
</dbReference>
<dbReference type="AlphaFoldDB" id="A0A5E4QRN2"/>
<dbReference type="InterPro" id="IPR035595">
    <property type="entry name" value="UDP_glycos_trans_CS"/>
</dbReference>
<sequence>MISQLYKTNIISKRMRVKILKTFFMLLLMVTTKVNTSRILAVFLTASISHQIVFRPLTQELAHRGHEVTVITVDPVFSPGKCPENLREIDVHDISYGVYIENTVDKSYARSDIIIDQINHMNGLVTEIIQTQLTTKEINDFITDNKNVKFDLLLLEMCARASLMYSHLFDAPVIQFSSFGLWIDTDKTIGAPTHPLLYPDFLHQKLYDLSFWEKVYEIYKDWVMKYNSFILESVEVRDFLPLFAPQTTNYDILRKNVHMLSINSHPIWYDNQPLPLNLVSMWGIHNKTPKDLPQELKTYLDSSKRGVIYLSFGTNVKWSQLPQEKFEIFKEVFSNLQYDVLWKWDNDKFPILSGNIKMSKWFPQSDILRHPNVKLFISQGGLQSIEEAVHAGVPLIGIPMFIDQWYNVEKIRHHKIGIRLEMDTLDKEKLNDSIHTVLNDARFKNNILRFRSLLSDQRHSGLDQAVWWTEYVLHHGGAKHL</sequence>
<dbReference type="PANTHER" id="PTHR48043">
    <property type="entry name" value="EG:EG0003.4 PROTEIN-RELATED"/>
    <property type="match status" value="1"/>
</dbReference>
<dbReference type="SUPFAM" id="SSF53756">
    <property type="entry name" value="UDP-Glycosyltransferase/glycogen phosphorylase"/>
    <property type="match status" value="1"/>
</dbReference>
<dbReference type="InterPro" id="IPR050271">
    <property type="entry name" value="UDP-glycosyltransferase"/>
</dbReference>
<evidence type="ECO:0000256" key="1">
    <source>
        <dbReference type="ARBA" id="ARBA00009995"/>
    </source>
</evidence>
<evidence type="ECO:0000256" key="4">
    <source>
        <dbReference type="RuleBase" id="RU003718"/>
    </source>
</evidence>
<evidence type="ECO:0000256" key="3">
    <source>
        <dbReference type="ARBA" id="ARBA00022679"/>
    </source>
</evidence>
<keyword evidence="3 4" id="KW-0808">Transferase</keyword>
<dbReference type="PANTHER" id="PTHR48043:SF159">
    <property type="entry name" value="EG:EG0003.4 PROTEIN-RELATED"/>
    <property type="match status" value="1"/>
</dbReference>
<dbReference type="Proteomes" id="UP000324832">
    <property type="component" value="Unassembled WGS sequence"/>
</dbReference>
<evidence type="ECO:0000313" key="7">
    <source>
        <dbReference type="Proteomes" id="UP000324832"/>
    </source>
</evidence>
<reference evidence="6 7" key="1">
    <citation type="submission" date="2017-07" db="EMBL/GenBank/DDBJ databases">
        <authorList>
            <person name="Talla V."/>
            <person name="Backstrom N."/>
        </authorList>
    </citation>
    <scope>NUCLEOTIDE SEQUENCE [LARGE SCALE GENOMIC DNA]</scope>
</reference>
<protein>
    <recommendedName>
        <fullName evidence="5">UDP-glucuronosyltransferase</fullName>
        <ecNumber evidence="5">2.4.1.17</ecNumber>
    </recommendedName>
</protein>
<name>A0A5E4QRN2_9NEOP</name>